<dbReference type="EMBL" id="MT143874">
    <property type="protein sequence ID" value="QJB04152.1"/>
    <property type="molecule type" value="Genomic_DNA"/>
</dbReference>
<name>A0A6M3MH60_9ZZZZ</name>
<organism evidence="1">
    <name type="scientific">viral metagenome</name>
    <dbReference type="NCBI Taxonomy" id="1070528"/>
    <lineage>
        <taxon>unclassified sequences</taxon>
        <taxon>metagenomes</taxon>
        <taxon>organismal metagenomes</taxon>
    </lineage>
</organism>
<proteinExistence type="predicted"/>
<accession>A0A6M3MH60</accession>
<dbReference type="AlphaFoldDB" id="A0A6M3MH60"/>
<evidence type="ECO:0000313" key="1">
    <source>
        <dbReference type="EMBL" id="QJB04152.1"/>
    </source>
</evidence>
<reference evidence="1" key="1">
    <citation type="submission" date="2020-03" db="EMBL/GenBank/DDBJ databases">
        <title>The deep terrestrial virosphere.</title>
        <authorList>
            <person name="Holmfeldt K."/>
            <person name="Nilsson E."/>
            <person name="Simone D."/>
            <person name="Lopez-Fernandez M."/>
            <person name="Wu X."/>
            <person name="de Brujin I."/>
            <person name="Lundin D."/>
            <person name="Andersson A."/>
            <person name="Bertilsson S."/>
            <person name="Dopson M."/>
        </authorList>
    </citation>
    <scope>NUCLEOTIDE SEQUENCE</scope>
    <source>
        <strain evidence="1">MM171B00430</strain>
    </source>
</reference>
<sequence>MDSYDWFTGGGQMSPAEVVALGLEGIEAGIAEIGIDEDQDASALAREIMAEAKRQLF</sequence>
<gene>
    <name evidence="1" type="ORF">MM171B00430_0001</name>
</gene>
<protein>
    <submittedName>
        <fullName evidence="1">Uncharacterized protein</fullName>
    </submittedName>
</protein>